<dbReference type="GO" id="GO:0031640">
    <property type="term" value="P:killing of cells of another organism"/>
    <property type="evidence" value="ECO:0007669"/>
    <property type="project" value="UniProtKB-KW"/>
</dbReference>
<dbReference type="PANTHER" id="PTHR11195">
    <property type="entry name" value="DESTABILASE-RELATED"/>
    <property type="match status" value="1"/>
</dbReference>
<dbReference type="Proteomes" id="UP000887013">
    <property type="component" value="Unassembled WGS sequence"/>
</dbReference>
<evidence type="ECO:0000313" key="9">
    <source>
        <dbReference type="EMBL" id="GFT78771.1"/>
    </source>
</evidence>
<evidence type="ECO:0000256" key="2">
    <source>
        <dbReference type="ARBA" id="ARBA00012732"/>
    </source>
</evidence>
<dbReference type="Pfam" id="PF05497">
    <property type="entry name" value="Destabilase"/>
    <property type="match status" value="1"/>
</dbReference>
<dbReference type="PANTHER" id="PTHR11195:SF13">
    <property type="entry name" value="INVERTEBRATE-TYPE LYSOZYME 2-RELATED"/>
    <property type="match status" value="1"/>
</dbReference>
<feature type="disulfide bond" evidence="8">
    <location>
        <begin position="4"/>
        <end position="10"/>
    </location>
</feature>
<evidence type="ECO:0000256" key="7">
    <source>
        <dbReference type="ARBA" id="ARBA00023295"/>
    </source>
</evidence>
<evidence type="ECO:0000256" key="3">
    <source>
        <dbReference type="ARBA" id="ARBA00022529"/>
    </source>
</evidence>
<organism evidence="9 10">
    <name type="scientific">Nephila pilipes</name>
    <name type="common">Giant wood spider</name>
    <name type="synonym">Nephila maculata</name>
    <dbReference type="NCBI Taxonomy" id="299642"/>
    <lineage>
        <taxon>Eukaryota</taxon>
        <taxon>Metazoa</taxon>
        <taxon>Ecdysozoa</taxon>
        <taxon>Arthropoda</taxon>
        <taxon>Chelicerata</taxon>
        <taxon>Arachnida</taxon>
        <taxon>Araneae</taxon>
        <taxon>Araneomorphae</taxon>
        <taxon>Entelegynae</taxon>
        <taxon>Araneoidea</taxon>
        <taxon>Nephilidae</taxon>
        <taxon>Nephila</taxon>
    </lineage>
</organism>
<name>A0A8X6U486_NEPPI</name>
<evidence type="ECO:0000256" key="5">
    <source>
        <dbReference type="ARBA" id="ARBA00022801"/>
    </source>
</evidence>
<evidence type="ECO:0000256" key="8">
    <source>
        <dbReference type="PIRSR" id="PIRSR608597-3"/>
    </source>
</evidence>
<feature type="non-terminal residue" evidence="9">
    <location>
        <position position="1"/>
    </location>
</feature>
<dbReference type="OrthoDB" id="6337871at2759"/>
<keyword evidence="3" id="KW-0929">Antimicrobial</keyword>
<dbReference type="Gene3D" id="1.10.530.10">
    <property type="match status" value="1"/>
</dbReference>
<dbReference type="GO" id="GO:0042742">
    <property type="term" value="P:defense response to bacterium"/>
    <property type="evidence" value="ECO:0007669"/>
    <property type="project" value="UniProtKB-KW"/>
</dbReference>
<comment type="caution">
    <text evidence="9">The sequence shown here is derived from an EMBL/GenBank/DDBJ whole genome shotgun (WGS) entry which is preliminary data.</text>
</comment>
<keyword evidence="6 8" id="KW-1015">Disulfide bond</keyword>
<gene>
    <name evidence="9" type="primary">AVEN_86848_1</name>
    <name evidence="9" type="ORF">NPIL_563941</name>
</gene>
<evidence type="ECO:0000313" key="10">
    <source>
        <dbReference type="Proteomes" id="UP000887013"/>
    </source>
</evidence>
<accession>A0A8X6U486</accession>
<evidence type="ECO:0000256" key="1">
    <source>
        <dbReference type="ARBA" id="ARBA00000632"/>
    </source>
</evidence>
<dbReference type="EC" id="3.2.1.17" evidence="2"/>
<dbReference type="InterPro" id="IPR008597">
    <property type="entry name" value="Invert_lysozyme"/>
</dbReference>
<protein>
    <recommendedName>
        <fullName evidence="2">lysozyme</fullName>
        <ecNumber evidence="2">3.2.1.17</ecNumber>
    </recommendedName>
</protein>
<proteinExistence type="predicted"/>
<dbReference type="PROSITE" id="PS51909">
    <property type="entry name" value="LYSOZYME_I"/>
    <property type="match status" value="1"/>
</dbReference>
<dbReference type="AlphaFoldDB" id="A0A8X6U486"/>
<evidence type="ECO:0000256" key="6">
    <source>
        <dbReference type="ARBA" id="ARBA00023157"/>
    </source>
</evidence>
<sequence length="83" mass="9573">FETCLIDKECAEKTVRGYMLRYGRDCDGSGTVDCSDFARIHKMGYKQCGSNTLLDTAYWKKIQLCIEDYQNNDTLDIDGRNEE</sequence>
<dbReference type="InterPro" id="IPR018247">
    <property type="entry name" value="EF_Hand_1_Ca_BS"/>
</dbReference>
<keyword evidence="7" id="KW-0326">Glycosidase</keyword>
<dbReference type="EMBL" id="BMAW01022663">
    <property type="protein sequence ID" value="GFT78771.1"/>
    <property type="molecule type" value="Genomic_DNA"/>
</dbReference>
<evidence type="ECO:0000256" key="4">
    <source>
        <dbReference type="ARBA" id="ARBA00022638"/>
    </source>
</evidence>
<keyword evidence="4" id="KW-0081">Bacteriolytic enzyme</keyword>
<keyword evidence="5" id="KW-0378">Hydrolase</keyword>
<keyword evidence="10" id="KW-1185">Reference proteome</keyword>
<comment type="catalytic activity">
    <reaction evidence="1">
        <text>Hydrolysis of (1-&gt;4)-beta-linkages between N-acetylmuramic acid and N-acetyl-D-glucosamine residues in a peptidoglycan and between N-acetyl-D-glucosamine residues in chitodextrins.</text>
        <dbReference type="EC" id="3.2.1.17"/>
    </reaction>
</comment>
<dbReference type="PROSITE" id="PS00018">
    <property type="entry name" value="EF_HAND_1"/>
    <property type="match status" value="1"/>
</dbReference>
<dbReference type="GO" id="GO:0003796">
    <property type="term" value="F:lysozyme activity"/>
    <property type="evidence" value="ECO:0007669"/>
    <property type="project" value="UniProtKB-EC"/>
</dbReference>
<reference evidence="9" key="1">
    <citation type="submission" date="2020-08" db="EMBL/GenBank/DDBJ databases">
        <title>Multicomponent nature underlies the extraordinary mechanical properties of spider dragline silk.</title>
        <authorList>
            <person name="Kono N."/>
            <person name="Nakamura H."/>
            <person name="Mori M."/>
            <person name="Yoshida Y."/>
            <person name="Ohtoshi R."/>
            <person name="Malay A.D."/>
            <person name="Moran D.A.P."/>
            <person name="Tomita M."/>
            <person name="Numata K."/>
            <person name="Arakawa K."/>
        </authorList>
    </citation>
    <scope>NUCLEOTIDE SEQUENCE</scope>
</reference>